<dbReference type="Proteomes" id="UP000626242">
    <property type="component" value="Unassembled WGS sequence"/>
</dbReference>
<gene>
    <name evidence="1" type="ORF">H9628_01540</name>
</gene>
<sequence length="421" mass="48822">MKEKLLQYLWNFKIFNSFDFTDVAGKPVEIIDFGKWNFDSGPDFLFGKIKFQGVTLVGHIELHIRSSDYIFHRHTGNPEFENLILHVVYFHDADIPELVSRNIPTLELKNYIDETVLDKYASLENAKVFIPCEEIFNAKKIPFQFEEETLLKKLDHKSLEIEIALAKNKNNYEAVLFQNIAYAFGLKVNAQIFRQLAENIDFAVLNKVRQNLTQLEALFFGMCGWLQSPDDEQTTIWKRELDFLVIKYQLKTSGVIPKFSKLRPPSFPTVRLAQLASLYHLNQNLFSKVMTAKSVGDIVKVFRNVVASPYWNDHFNFGKVSTTVGEKILTDDFISLIIINAILPLKYTYQKNSNENITDEIIAMYRSLPAEKNTVIENWKALKTPIRDALDSQAFLFHFQHYCQPKRCLECAIGFQLLKHN</sequence>
<keyword evidence="2" id="KW-1185">Reference proteome</keyword>
<accession>A0ABR8WJS7</accession>
<organism evidence="1 2">
    <name type="scientific">Kaistella pullorum</name>
    <dbReference type="NCBI Taxonomy" id="2763074"/>
    <lineage>
        <taxon>Bacteria</taxon>
        <taxon>Pseudomonadati</taxon>
        <taxon>Bacteroidota</taxon>
        <taxon>Flavobacteriia</taxon>
        <taxon>Flavobacteriales</taxon>
        <taxon>Weeksellaceae</taxon>
        <taxon>Chryseobacterium group</taxon>
        <taxon>Kaistella</taxon>
    </lineage>
</organism>
<protein>
    <submittedName>
        <fullName evidence="1">DUF2851 family protein</fullName>
    </submittedName>
</protein>
<dbReference type="RefSeq" id="WP_251832353.1">
    <property type="nucleotide sequence ID" value="NZ_JACSPS010000001.1"/>
</dbReference>
<dbReference type="Pfam" id="PF11013">
    <property type="entry name" value="DUF2851"/>
    <property type="match status" value="1"/>
</dbReference>
<dbReference type="EMBL" id="JACSPS010000001">
    <property type="protein sequence ID" value="MBD8017143.1"/>
    <property type="molecule type" value="Genomic_DNA"/>
</dbReference>
<comment type="caution">
    <text evidence="1">The sequence shown here is derived from an EMBL/GenBank/DDBJ whole genome shotgun (WGS) entry which is preliminary data.</text>
</comment>
<evidence type="ECO:0000313" key="1">
    <source>
        <dbReference type="EMBL" id="MBD8017143.1"/>
    </source>
</evidence>
<name>A0ABR8WJS7_9FLAO</name>
<reference evidence="1 2" key="1">
    <citation type="submission" date="2020-08" db="EMBL/GenBank/DDBJ databases">
        <title>A Genomic Blueprint of the Chicken Gut Microbiome.</title>
        <authorList>
            <person name="Gilroy R."/>
            <person name="Ravi A."/>
            <person name="Getino M."/>
            <person name="Pursley I."/>
            <person name="Horton D.L."/>
            <person name="Alikhan N.-F."/>
            <person name="Baker D."/>
            <person name="Gharbi K."/>
            <person name="Hall N."/>
            <person name="Watson M."/>
            <person name="Adriaenssens E.M."/>
            <person name="Foster-Nyarko E."/>
            <person name="Jarju S."/>
            <person name="Secka A."/>
            <person name="Antonio M."/>
            <person name="Oren A."/>
            <person name="Chaudhuri R."/>
            <person name="La Ragione R.M."/>
            <person name="Hildebrand F."/>
            <person name="Pallen M.J."/>
        </authorList>
    </citation>
    <scope>NUCLEOTIDE SEQUENCE [LARGE SCALE GENOMIC DNA]</scope>
    <source>
        <strain evidence="1 2">Sa1CVA4</strain>
    </source>
</reference>
<evidence type="ECO:0000313" key="2">
    <source>
        <dbReference type="Proteomes" id="UP000626242"/>
    </source>
</evidence>
<proteinExistence type="predicted"/>
<dbReference type="InterPro" id="IPR021272">
    <property type="entry name" value="DUF2851"/>
</dbReference>